<organism evidence="1 2">
    <name type="scientific">Comamonas testosteroni TK102</name>
    <dbReference type="NCBI Taxonomy" id="1392005"/>
    <lineage>
        <taxon>Bacteria</taxon>
        <taxon>Pseudomonadati</taxon>
        <taxon>Pseudomonadota</taxon>
        <taxon>Betaproteobacteria</taxon>
        <taxon>Burkholderiales</taxon>
        <taxon>Comamonadaceae</taxon>
        <taxon>Comamonas</taxon>
    </lineage>
</organism>
<dbReference type="KEGG" id="ctes:O987_01085"/>
<dbReference type="EMBL" id="CP006704">
    <property type="protein sequence ID" value="AIJ44414.1"/>
    <property type="molecule type" value="Genomic_DNA"/>
</dbReference>
<name>A0A076PC81_COMTE</name>
<evidence type="ECO:0000313" key="2">
    <source>
        <dbReference type="Proteomes" id="UP000028782"/>
    </source>
</evidence>
<evidence type="ECO:0000313" key="1">
    <source>
        <dbReference type="EMBL" id="AIJ44414.1"/>
    </source>
</evidence>
<proteinExistence type="predicted"/>
<gene>
    <name evidence="1" type="ORF">O987_01085</name>
</gene>
<reference evidence="1 2" key="1">
    <citation type="journal article" date="2014" name="Genome Announc.">
        <title>Complete Genome Sequence of Polychlorinated Biphenyl Degrader Comamonas testosteroni TK102 (NBRC 109938).</title>
        <authorList>
            <person name="Fukuda K."/>
            <person name="Hosoyama A."/>
            <person name="Tsuchikane K."/>
            <person name="Ohji S."/>
            <person name="Yamazoe A."/>
            <person name="Fujita N."/>
            <person name="Shintani M."/>
            <person name="Kimbara K."/>
        </authorList>
    </citation>
    <scope>NUCLEOTIDE SEQUENCE [LARGE SCALE GENOMIC DNA]</scope>
    <source>
        <strain evidence="1">TK102</strain>
    </source>
</reference>
<dbReference type="AlphaFoldDB" id="A0A076PC81"/>
<sequence>MQGREHDGGQAKDVRHGYEGIAAVGRGQRTRGRRLLRKMAQRIMAQHHSLGLARGTRSEDQACHLGLQRPGFAEAVRLDRAVGHAWQTAGQGLVAPGMCLCAGGSAGREVHGARIGTFGEGIDFGRRHARVDAARPGAYAAAGKDQRCVFGAVLGHDHHAVAGAYLQAAQLLLGLIGQAGDVSKTEAAIGQQDEGGIGSLLQAAFQQMVDACSHGQLISMPWVTVAHMARSLAARSASVWAEPVHSS</sequence>
<accession>A0A076PC81</accession>
<protein>
    <submittedName>
        <fullName evidence="1">Uncharacterized protein</fullName>
    </submittedName>
</protein>
<dbReference type="HOGENOM" id="CLU_1123054_0_0_4"/>
<dbReference type="Proteomes" id="UP000028782">
    <property type="component" value="Chromosome"/>
</dbReference>